<proteinExistence type="predicted"/>
<dbReference type="PANTHER" id="PTHR24043:SF8">
    <property type="entry name" value="EGF-LIKE DOMAIN-CONTAINING PROTEIN"/>
    <property type="match status" value="1"/>
</dbReference>
<dbReference type="EMBL" id="JH815847">
    <property type="protein sequence ID" value="EKC36688.1"/>
    <property type="molecule type" value="Genomic_DNA"/>
</dbReference>
<dbReference type="InterPro" id="IPR009030">
    <property type="entry name" value="Growth_fac_rcpt_cys_sf"/>
</dbReference>
<dbReference type="AlphaFoldDB" id="K1QST2"/>
<organism evidence="2">
    <name type="scientific">Magallana gigas</name>
    <name type="common">Pacific oyster</name>
    <name type="synonym">Crassostrea gigas</name>
    <dbReference type="NCBI Taxonomy" id="29159"/>
    <lineage>
        <taxon>Eukaryota</taxon>
        <taxon>Metazoa</taxon>
        <taxon>Spiralia</taxon>
        <taxon>Lophotrochozoa</taxon>
        <taxon>Mollusca</taxon>
        <taxon>Bivalvia</taxon>
        <taxon>Autobranchia</taxon>
        <taxon>Pteriomorphia</taxon>
        <taxon>Ostreida</taxon>
        <taxon>Ostreoidea</taxon>
        <taxon>Ostreidae</taxon>
        <taxon>Magallana</taxon>
    </lineage>
</organism>
<evidence type="ECO:0000256" key="1">
    <source>
        <dbReference type="ARBA" id="ARBA00022536"/>
    </source>
</evidence>
<dbReference type="GO" id="GO:0005044">
    <property type="term" value="F:scavenger receptor activity"/>
    <property type="evidence" value="ECO:0007669"/>
    <property type="project" value="InterPro"/>
</dbReference>
<dbReference type="PANTHER" id="PTHR24043">
    <property type="entry name" value="SCAVENGER RECEPTOR CLASS F"/>
    <property type="match status" value="1"/>
</dbReference>
<protein>
    <submittedName>
        <fullName evidence="2">Endothelial cells scavenger receptor</fullName>
    </submittedName>
</protein>
<gene>
    <name evidence="2" type="ORF">CGI_10010320</name>
</gene>
<reference evidence="2" key="1">
    <citation type="journal article" date="2012" name="Nature">
        <title>The oyster genome reveals stress adaptation and complexity of shell formation.</title>
        <authorList>
            <person name="Zhang G."/>
            <person name="Fang X."/>
            <person name="Guo X."/>
            <person name="Li L."/>
            <person name="Luo R."/>
            <person name="Xu F."/>
            <person name="Yang P."/>
            <person name="Zhang L."/>
            <person name="Wang X."/>
            <person name="Qi H."/>
            <person name="Xiong Z."/>
            <person name="Que H."/>
            <person name="Xie Y."/>
            <person name="Holland P.W."/>
            <person name="Paps J."/>
            <person name="Zhu Y."/>
            <person name="Wu F."/>
            <person name="Chen Y."/>
            <person name="Wang J."/>
            <person name="Peng C."/>
            <person name="Meng J."/>
            <person name="Yang L."/>
            <person name="Liu J."/>
            <person name="Wen B."/>
            <person name="Zhang N."/>
            <person name="Huang Z."/>
            <person name="Zhu Q."/>
            <person name="Feng Y."/>
            <person name="Mount A."/>
            <person name="Hedgecock D."/>
            <person name="Xu Z."/>
            <person name="Liu Y."/>
            <person name="Domazet-Loso T."/>
            <person name="Du Y."/>
            <person name="Sun X."/>
            <person name="Zhang S."/>
            <person name="Liu B."/>
            <person name="Cheng P."/>
            <person name="Jiang X."/>
            <person name="Li J."/>
            <person name="Fan D."/>
            <person name="Wang W."/>
            <person name="Fu W."/>
            <person name="Wang T."/>
            <person name="Wang B."/>
            <person name="Zhang J."/>
            <person name="Peng Z."/>
            <person name="Li Y."/>
            <person name="Li N."/>
            <person name="Wang J."/>
            <person name="Chen M."/>
            <person name="He Y."/>
            <person name="Tan F."/>
            <person name="Song X."/>
            <person name="Zheng Q."/>
            <person name="Huang R."/>
            <person name="Yang H."/>
            <person name="Du X."/>
            <person name="Chen L."/>
            <person name="Yang M."/>
            <person name="Gaffney P.M."/>
            <person name="Wang S."/>
            <person name="Luo L."/>
            <person name="She Z."/>
            <person name="Ming Y."/>
            <person name="Huang W."/>
            <person name="Zhang S."/>
            <person name="Huang B."/>
            <person name="Zhang Y."/>
            <person name="Qu T."/>
            <person name="Ni P."/>
            <person name="Miao G."/>
            <person name="Wang J."/>
            <person name="Wang Q."/>
            <person name="Steinberg C.E."/>
            <person name="Wang H."/>
            <person name="Li N."/>
            <person name="Qian L."/>
            <person name="Zhang G."/>
            <person name="Li Y."/>
            <person name="Yang H."/>
            <person name="Liu X."/>
            <person name="Wang J."/>
            <person name="Yin Y."/>
            <person name="Wang J."/>
        </authorList>
    </citation>
    <scope>NUCLEOTIDE SEQUENCE [LARGE SCALE GENOMIC DNA]</scope>
    <source>
        <strain evidence="2">05x7-T-G4-1.051#20</strain>
    </source>
</reference>
<accession>K1QST2</accession>
<keyword evidence="2" id="KW-0675">Receptor</keyword>
<keyword evidence="1" id="KW-0245">EGF-like domain</keyword>
<name>K1QST2_MAGGI</name>
<evidence type="ECO:0000313" key="2">
    <source>
        <dbReference type="EMBL" id="EKC36688.1"/>
    </source>
</evidence>
<dbReference type="SUPFAM" id="SSF57184">
    <property type="entry name" value="Growth factor receptor domain"/>
    <property type="match status" value="1"/>
</dbReference>
<dbReference type="HOGENOM" id="CLU_1181210_0_0_1"/>
<dbReference type="InterPro" id="IPR042635">
    <property type="entry name" value="MEGF10/SREC1/2-like"/>
</dbReference>
<dbReference type="InParanoid" id="K1QST2"/>
<dbReference type="Gene3D" id="2.170.300.10">
    <property type="entry name" value="Tie2 ligand-binding domain superfamily"/>
    <property type="match status" value="1"/>
</dbReference>
<sequence length="235" mass="25586">MYKGNAKYSSDFEKLCCSNPGYYSENCSIPCPPHCVNSRCHIETGHCFECEDGYQGPTCEQLCQNNTFGGGCSENCGHCLSGLQCHHVTGSCYLGCAPGYYGSQCKTACPSGNNRSNGNCIQDSSQENKEIGRNNQTGNMIIYVAIGGSVGVVSVVIAVTVIVYKLRRSGKKDHLSNTQASDKQPNNEDVSLQYDDNIQDSKCHGESSSQKSEYYCELAETEYNDTATGRAYENI</sequence>